<evidence type="ECO:0000256" key="5">
    <source>
        <dbReference type="ARBA" id="ARBA00022975"/>
    </source>
</evidence>
<comment type="catalytic activity">
    <reaction evidence="6">
        <text>orotidine 5'-phosphate + diphosphate = orotate + 5-phospho-alpha-D-ribose 1-diphosphate</text>
        <dbReference type="Rhea" id="RHEA:10380"/>
        <dbReference type="ChEBI" id="CHEBI:30839"/>
        <dbReference type="ChEBI" id="CHEBI:33019"/>
        <dbReference type="ChEBI" id="CHEBI:57538"/>
        <dbReference type="ChEBI" id="CHEBI:58017"/>
        <dbReference type="EC" id="2.4.2.10"/>
    </reaction>
</comment>
<dbReference type="Gene3D" id="3.40.50.2020">
    <property type="match status" value="1"/>
</dbReference>
<dbReference type="NCBIfam" id="TIGR00336">
    <property type="entry name" value="pyrE"/>
    <property type="match status" value="1"/>
</dbReference>
<dbReference type="AlphaFoldDB" id="T2GAT6"/>
<reference evidence="9" key="2">
    <citation type="submission" date="2013-07" db="EMBL/GenBank/DDBJ databases">
        <authorList>
            <person name="Morais-Silva F.O."/>
            <person name="Rezende A.M."/>
            <person name="Pimentel C."/>
            <person name="Resende D.M."/>
            <person name="Santos C.I."/>
            <person name="Clemente C."/>
            <person name="de Oliveira L.M."/>
            <person name="da Silva S.M."/>
            <person name="Costa D.A."/>
            <person name="Varela-Raposo A."/>
            <person name="Horacio E.C.A."/>
            <person name="Matos M."/>
            <person name="Flores O."/>
            <person name="Ruiz J.C."/>
            <person name="Rodrigues-Pousada C."/>
        </authorList>
    </citation>
    <scope>NUCLEOTIDE SEQUENCE [LARGE SCALE GENOMIC DNA]</scope>
    <source>
        <strain evidence="9">ATCC 19364 / DSM 1382 / NCIMB 9332 / VKM B-1759</strain>
    </source>
</reference>
<feature type="binding site" description="in other chain" evidence="6">
    <location>
        <position position="107"/>
    </location>
    <ligand>
        <name>5-phospho-alpha-D-ribose 1-diphosphate</name>
        <dbReference type="ChEBI" id="CHEBI:58017"/>
        <note>ligand shared between dimeric partners</note>
    </ligand>
</feature>
<dbReference type="HOGENOM" id="CLU_074878_2_1_7"/>
<dbReference type="UniPathway" id="UPA00070">
    <property type="reaction ID" value="UER00119"/>
</dbReference>
<comment type="function">
    <text evidence="6">Catalyzes the transfer of a ribosyl phosphate group from 5-phosphoribose 1-diphosphate to orotate, leading to the formation of orotidine monophosphate (OMP).</text>
</comment>
<feature type="binding site" evidence="6">
    <location>
        <position position="166"/>
    </location>
    <ligand>
        <name>orotate</name>
        <dbReference type="ChEBI" id="CHEBI:30839"/>
    </ligand>
</feature>
<keyword evidence="5 6" id="KW-0665">Pyrimidine biosynthesis</keyword>
<sequence length="196" mass="21096">MQDLKGRLARLLIQKSYKEGDFTLTSGRKSDYYFDCKQTALHPEGAYLLGRLFLHLLHNEPVDAVAGMTLGADPLVTAVSLASYLACEGTLPDPAPAAPWPACIIRKQSKGHGTNQYLEGLANLPAGCRVALLEDVVTTGGTLVTSIQRVQDAGFTVSVVATVLDREEGGREHLERSGFSLKALFTRNELKALGLA</sequence>
<keyword evidence="4 6" id="KW-0808">Transferase</keyword>
<protein>
    <recommendedName>
        <fullName evidence="2 6">Orotate phosphoribosyltransferase</fullName>
        <shortName evidence="6">OPRT</shortName>
        <shortName evidence="6">OPRTase</shortName>
        <ecNumber evidence="2 6">2.4.2.10</ecNumber>
    </recommendedName>
</protein>
<evidence type="ECO:0000313" key="8">
    <source>
        <dbReference type="EMBL" id="AGW13022.1"/>
    </source>
</evidence>
<reference evidence="8 9" key="1">
    <citation type="journal article" date="2013" name="J. Bacteriol.">
        <title>Roles of HynAB and Ech, the only two hydrogenases found in the model sulfate reducer Desulfovibrio gigas.</title>
        <authorList>
            <person name="Morais-Silva F.O."/>
            <person name="Santos C.I."/>
            <person name="Rodrigues R."/>
            <person name="Pereira I.A."/>
            <person name="Rodrigues-Pousada C."/>
        </authorList>
    </citation>
    <scope>NUCLEOTIDE SEQUENCE [LARGE SCALE GENOMIC DNA]</scope>
    <source>
        <strain evidence="9">ATCC 19364 / DSM 1382 / NCIMB 9332 / VKM B-1759</strain>
    </source>
</reference>
<feature type="binding site" evidence="6">
    <location>
        <position position="110"/>
    </location>
    <ligand>
        <name>5-phospho-alpha-D-ribose 1-diphosphate</name>
        <dbReference type="ChEBI" id="CHEBI:58017"/>
        <note>ligand shared between dimeric partners</note>
    </ligand>
</feature>
<dbReference type="OrthoDB" id="9785917at2"/>
<comment type="cofactor">
    <cofactor evidence="6">
        <name>Mg(2+)</name>
        <dbReference type="ChEBI" id="CHEBI:18420"/>
    </cofactor>
</comment>
<dbReference type="EC" id="2.4.2.10" evidence="2 6"/>
<dbReference type="InterPro" id="IPR004467">
    <property type="entry name" value="Or_phspho_trans_dom"/>
</dbReference>
<keyword evidence="6" id="KW-0460">Magnesium</keyword>
<comment type="pathway">
    <text evidence="1 6">Pyrimidine metabolism; UMP biosynthesis via de novo pathway; UMP from orotate: step 1/2.</text>
</comment>
<dbReference type="InterPro" id="IPR029057">
    <property type="entry name" value="PRTase-like"/>
</dbReference>
<proteinExistence type="inferred from homology"/>
<dbReference type="SUPFAM" id="SSF53271">
    <property type="entry name" value="PRTase-like"/>
    <property type="match status" value="1"/>
</dbReference>
<dbReference type="HAMAP" id="MF_01208">
    <property type="entry name" value="PyrE"/>
    <property type="match status" value="1"/>
</dbReference>
<keyword evidence="3 6" id="KW-0328">Glycosyltransferase</keyword>
<feature type="binding site" description="in other chain" evidence="6">
    <location>
        <begin position="134"/>
        <end position="142"/>
    </location>
    <ligand>
        <name>5-phospho-alpha-D-ribose 1-diphosphate</name>
        <dbReference type="ChEBI" id="CHEBI:58017"/>
        <note>ligand shared between dimeric partners</note>
    </ligand>
</feature>
<dbReference type="RefSeq" id="WP_021759791.1">
    <property type="nucleotide sequence ID" value="NC_022444.1"/>
</dbReference>
<accession>T2GAT6</accession>
<dbReference type="PATRIC" id="fig|1121448.10.peg.1157"/>
<comment type="similarity">
    <text evidence="6">Belongs to the purine/pyrimidine phosphoribosyltransferase family. PyrE subfamily.</text>
</comment>
<feature type="binding site" evidence="6">
    <location>
        <position position="138"/>
    </location>
    <ligand>
        <name>orotate</name>
        <dbReference type="ChEBI" id="CHEBI:30839"/>
    </ligand>
</feature>
<name>T2GAT6_MEGG1</name>
<evidence type="ECO:0000256" key="6">
    <source>
        <dbReference type="HAMAP-Rule" id="MF_01208"/>
    </source>
</evidence>
<dbReference type="PANTHER" id="PTHR19278">
    <property type="entry name" value="OROTATE PHOSPHORIBOSYLTRANSFERASE"/>
    <property type="match status" value="1"/>
</dbReference>
<evidence type="ECO:0000313" key="9">
    <source>
        <dbReference type="Proteomes" id="UP000016587"/>
    </source>
</evidence>
<dbReference type="Proteomes" id="UP000016587">
    <property type="component" value="Chromosome"/>
</dbReference>
<dbReference type="eggNOG" id="COG0461">
    <property type="taxonomic scope" value="Bacteria"/>
</dbReference>
<comment type="subunit">
    <text evidence="6">Homodimer.</text>
</comment>
<dbReference type="EMBL" id="CP006585">
    <property type="protein sequence ID" value="AGW13022.1"/>
    <property type="molecule type" value="Genomic_DNA"/>
</dbReference>
<dbReference type="InterPro" id="IPR000836">
    <property type="entry name" value="PRTase_dom"/>
</dbReference>
<dbReference type="GO" id="GO:0044205">
    <property type="term" value="P:'de novo' UMP biosynthetic process"/>
    <property type="evidence" value="ECO:0007669"/>
    <property type="project" value="UniProtKB-UniRule"/>
</dbReference>
<evidence type="ECO:0000256" key="1">
    <source>
        <dbReference type="ARBA" id="ARBA00004889"/>
    </source>
</evidence>
<feature type="binding site" evidence="6">
    <location>
        <position position="106"/>
    </location>
    <ligand>
        <name>5-phospho-alpha-D-ribose 1-diphosphate</name>
        <dbReference type="ChEBI" id="CHEBI:58017"/>
        <note>ligand shared between dimeric partners</note>
    </ligand>
</feature>
<dbReference type="GO" id="GO:0000287">
    <property type="term" value="F:magnesium ion binding"/>
    <property type="evidence" value="ECO:0007669"/>
    <property type="project" value="UniProtKB-UniRule"/>
</dbReference>
<evidence type="ECO:0000256" key="3">
    <source>
        <dbReference type="ARBA" id="ARBA00022676"/>
    </source>
</evidence>
<comment type="caution">
    <text evidence="6">Lacks conserved residue(s) required for the propagation of feature annotation.</text>
</comment>
<evidence type="ECO:0000256" key="2">
    <source>
        <dbReference type="ARBA" id="ARBA00011971"/>
    </source>
</evidence>
<gene>
    <name evidence="6" type="primary">pyrE</name>
    <name evidence="8" type="ORF">DGI_1160</name>
</gene>
<evidence type="ECO:0000256" key="4">
    <source>
        <dbReference type="ARBA" id="ARBA00022679"/>
    </source>
</evidence>
<organism evidence="8 9">
    <name type="scientific">Megalodesulfovibrio gigas (strain ATCC 19364 / DSM 1382 / NCIMB 9332 / VKM B-1759)</name>
    <name type="common">Desulfovibrio gigas</name>
    <dbReference type="NCBI Taxonomy" id="1121448"/>
    <lineage>
        <taxon>Bacteria</taxon>
        <taxon>Pseudomonadati</taxon>
        <taxon>Thermodesulfobacteriota</taxon>
        <taxon>Desulfovibrionia</taxon>
        <taxon>Desulfovibrionales</taxon>
        <taxon>Desulfovibrionaceae</taxon>
        <taxon>Megalodesulfovibrio</taxon>
    </lineage>
</organism>
<feature type="domain" description="Phosphoribosyltransferase" evidence="7">
    <location>
        <begin position="76"/>
        <end position="173"/>
    </location>
</feature>
<dbReference type="PANTHER" id="PTHR19278:SF9">
    <property type="entry name" value="URIDINE 5'-MONOPHOSPHATE SYNTHASE"/>
    <property type="match status" value="1"/>
</dbReference>
<evidence type="ECO:0000259" key="7">
    <source>
        <dbReference type="Pfam" id="PF00156"/>
    </source>
</evidence>
<keyword evidence="9" id="KW-1185">Reference proteome</keyword>
<dbReference type="KEGG" id="dgg:DGI_1160"/>
<feature type="binding site" evidence="6">
    <location>
        <position position="112"/>
    </location>
    <ligand>
        <name>5-phospho-alpha-D-ribose 1-diphosphate</name>
        <dbReference type="ChEBI" id="CHEBI:58017"/>
        <note>ligand shared between dimeric partners</note>
    </ligand>
</feature>
<dbReference type="InterPro" id="IPR023031">
    <property type="entry name" value="OPRT"/>
</dbReference>
<dbReference type="GO" id="GO:0004588">
    <property type="term" value="F:orotate phosphoribosyltransferase activity"/>
    <property type="evidence" value="ECO:0007669"/>
    <property type="project" value="UniProtKB-UniRule"/>
</dbReference>
<dbReference type="GO" id="GO:0019856">
    <property type="term" value="P:pyrimidine nucleobase biosynthetic process"/>
    <property type="evidence" value="ECO:0007669"/>
    <property type="project" value="TreeGrafter"/>
</dbReference>
<dbReference type="Pfam" id="PF00156">
    <property type="entry name" value="Pribosyltran"/>
    <property type="match status" value="1"/>
</dbReference>
<dbReference type="STRING" id="1121448.DGI_1160"/>
<dbReference type="CDD" id="cd06223">
    <property type="entry name" value="PRTases_typeI"/>
    <property type="match status" value="1"/>
</dbReference>